<reference evidence="2" key="2">
    <citation type="journal article" date="2016" name="Environ. Microbiol. Rep.">
        <title>Analysis of defence systems and a conjugative IncP-1 plasmid in the marine polyaromatic hydrocarbons-degrading bacterium Cycloclasticus sp. 78-ME.</title>
        <authorList>
            <person name="Yakimov M.M."/>
            <person name="Crisafi F."/>
            <person name="Messina E."/>
            <person name="Smedile F."/>
            <person name="Lopatina A."/>
            <person name="Denaro R."/>
            <person name="Pieper D.H."/>
            <person name="Golyshin P.N."/>
            <person name="Giuliano L."/>
        </authorList>
    </citation>
    <scope>NUCLEOTIDE SEQUENCE [LARGE SCALE GENOMIC DNA]</scope>
    <source>
        <strain evidence="2">78-ME</strain>
    </source>
</reference>
<protein>
    <submittedName>
        <fullName evidence="1">Uncharacterized protein</fullName>
    </submittedName>
</protein>
<evidence type="ECO:0000313" key="2">
    <source>
        <dbReference type="Proteomes" id="UP000015380"/>
    </source>
</evidence>
<reference evidence="1 2" key="1">
    <citation type="submission" date="2013-05" db="EMBL/GenBank/DDBJ databases">
        <title>Between feast and famine: a lifestyle of most important marine PAH-degrading bacterium Cycloclasticus sp. 7ME.</title>
        <authorList>
            <person name="Yakimov M.M."/>
            <person name="Messina E."/>
            <person name="Genovese M."/>
            <person name="Denaro R."/>
            <person name="Crisafi F."/>
            <person name="Russo D."/>
            <person name="Cappello S."/>
            <person name="Santisi S."/>
            <person name="Smedile F."/>
            <person name="Golyshina O.V."/>
            <person name="Tran H."/>
            <person name="Pieper D.H."/>
            <person name="Golyshin P.N."/>
            <person name="Giuliano L."/>
        </authorList>
    </citation>
    <scope>NUCLEOTIDE SEQUENCE [LARGE SCALE GENOMIC DNA]</scope>
    <source>
        <strain evidence="1 2">78-ME</strain>
    </source>
</reference>
<accession>S5TX91</accession>
<evidence type="ECO:0000313" key="1">
    <source>
        <dbReference type="EMBL" id="AGS39613.1"/>
    </source>
</evidence>
<proteinExistence type="predicted"/>
<dbReference type="HOGENOM" id="CLU_3355751_0_0_6"/>
<sequence>MVSKITIEFMGILETTPPMENMTGIFILGLEGYDII</sequence>
<dbReference type="KEGG" id="cza:CYCME_1284"/>
<gene>
    <name evidence="1" type="ORF">CYCME_1284</name>
</gene>
<dbReference type="Proteomes" id="UP000015380">
    <property type="component" value="Chromosome"/>
</dbReference>
<organism evidence="1 2">
    <name type="scientific">Cycloclasticus zancles 78-ME</name>
    <dbReference type="NCBI Taxonomy" id="1198232"/>
    <lineage>
        <taxon>Bacteria</taxon>
        <taxon>Pseudomonadati</taxon>
        <taxon>Pseudomonadota</taxon>
        <taxon>Gammaproteobacteria</taxon>
        <taxon>Thiotrichales</taxon>
        <taxon>Piscirickettsiaceae</taxon>
        <taxon>Cycloclasticus</taxon>
    </lineage>
</organism>
<keyword evidence="2" id="KW-1185">Reference proteome</keyword>
<dbReference type="EMBL" id="CP005996">
    <property type="protein sequence ID" value="AGS39613.1"/>
    <property type="molecule type" value="Genomic_DNA"/>
</dbReference>
<name>S5TX91_9GAMM</name>
<dbReference type="AlphaFoldDB" id="S5TX91"/>